<keyword evidence="1" id="KW-1133">Transmembrane helix</keyword>
<comment type="caution">
    <text evidence="2">The sequence shown here is derived from an EMBL/GenBank/DDBJ whole genome shotgun (WGS) entry which is preliminary data.</text>
</comment>
<evidence type="ECO:0000256" key="1">
    <source>
        <dbReference type="SAM" id="Phobius"/>
    </source>
</evidence>
<dbReference type="Proteomes" id="UP001212170">
    <property type="component" value="Unassembled WGS sequence"/>
</dbReference>
<reference evidence="2 3" key="1">
    <citation type="journal article" date="2023" name="Chemosphere">
        <title>Whole genome analysis of Flavobacterium aziz-sancarii sp. nov., isolated from Ardley Island (Antarctica), revealed a rich resistome and bioremediation potential.</title>
        <authorList>
            <person name="Otur C."/>
            <person name="Okay S."/>
            <person name="Kurt-Kizildogan A."/>
        </authorList>
    </citation>
    <scope>NUCLEOTIDE SEQUENCE [LARGE SCALE GENOMIC DNA]</scope>
    <source>
        <strain evidence="2 3">AC</strain>
    </source>
</reference>
<evidence type="ECO:0000313" key="3">
    <source>
        <dbReference type="Proteomes" id="UP001212170"/>
    </source>
</evidence>
<feature type="transmembrane region" description="Helical" evidence="1">
    <location>
        <begin position="34"/>
        <end position="59"/>
    </location>
</feature>
<organism evidence="2 3">
    <name type="scientific">Flavobacterium azizsancarii</name>
    <dbReference type="NCBI Taxonomy" id="2961580"/>
    <lineage>
        <taxon>Bacteria</taxon>
        <taxon>Pseudomonadati</taxon>
        <taxon>Bacteroidota</taxon>
        <taxon>Flavobacteriia</taxon>
        <taxon>Flavobacteriales</taxon>
        <taxon>Flavobacteriaceae</taxon>
        <taxon>Flavobacterium</taxon>
    </lineage>
</organism>
<accession>A0ABT4WAF5</accession>
<dbReference type="RefSeq" id="WP_271335368.1">
    <property type="nucleotide sequence ID" value="NZ_JAMZNK010000009.1"/>
</dbReference>
<keyword evidence="1" id="KW-0812">Transmembrane</keyword>
<sequence length="65" mass="7598">MNFILQIIFSILSFYAASYNMQTLNGQNYRCGMWIVGFIGLLLISSFLLIATMIIQYFIKRSYQN</sequence>
<keyword evidence="3" id="KW-1185">Reference proteome</keyword>
<name>A0ABT4WAF5_9FLAO</name>
<keyword evidence="1" id="KW-0472">Membrane</keyword>
<dbReference type="EMBL" id="JAMZNK010000009">
    <property type="protein sequence ID" value="MDA6069563.1"/>
    <property type="molecule type" value="Genomic_DNA"/>
</dbReference>
<proteinExistence type="predicted"/>
<gene>
    <name evidence="2" type="ORF">NJT12_08025</name>
</gene>
<evidence type="ECO:0000313" key="2">
    <source>
        <dbReference type="EMBL" id="MDA6069563.1"/>
    </source>
</evidence>
<protein>
    <submittedName>
        <fullName evidence="2">Uncharacterized protein</fullName>
    </submittedName>
</protein>